<reference evidence="1" key="1">
    <citation type="submission" date="2022-10" db="EMBL/GenBank/DDBJ databases">
        <title>Whole genome sequencing of three plant growth promoting bacteria isolated from Vachellia tortilis subsp. raddiana in Morocco.</title>
        <authorList>
            <person name="Hnini M."/>
            <person name="Zouagui R."/>
            <person name="Zouagui H."/>
            <person name="Chemao Elfihri M.-W."/>
            <person name="Ibrahimi A."/>
            <person name="Sbabou L."/>
            <person name="Aurag J."/>
        </authorList>
    </citation>
    <scope>NUCLEOTIDE SEQUENCE</scope>
    <source>
        <strain evidence="1">LMR678</strain>
    </source>
</reference>
<keyword evidence="2" id="KW-1185">Reference proteome</keyword>
<gene>
    <name evidence="1" type="ORF">O3W52_28730</name>
</gene>
<evidence type="ECO:0000313" key="2">
    <source>
        <dbReference type="Proteomes" id="UP001079430"/>
    </source>
</evidence>
<comment type="caution">
    <text evidence="1">The sequence shown here is derived from an EMBL/GenBank/DDBJ whole genome shotgun (WGS) entry which is preliminary data.</text>
</comment>
<evidence type="ECO:0000313" key="1">
    <source>
        <dbReference type="EMBL" id="MCZ4093740.1"/>
    </source>
</evidence>
<name>A0ABT4KP26_9HYPH</name>
<accession>A0ABT4KP26</accession>
<proteinExistence type="predicted"/>
<sequence length="62" mass="6791">MSGVGPAGKRRQLVKIGGFPPYLAALHGLEQQIDHRGGDALGIIGRQYRAEFDHDPCATRKY</sequence>
<dbReference type="Proteomes" id="UP001079430">
    <property type="component" value="Unassembled WGS sequence"/>
</dbReference>
<organism evidence="1 2">
    <name type="scientific">Sinorhizobium psoraleae</name>
    <dbReference type="NCBI Taxonomy" id="520838"/>
    <lineage>
        <taxon>Bacteria</taxon>
        <taxon>Pseudomonadati</taxon>
        <taxon>Pseudomonadota</taxon>
        <taxon>Alphaproteobacteria</taxon>
        <taxon>Hyphomicrobiales</taxon>
        <taxon>Rhizobiaceae</taxon>
        <taxon>Sinorhizobium/Ensifer group</taxon>
        <taxon>Sinorhizobium</taxon>
    </lineage>
</organism>
<protein>
    <submittedName>
        <fullName evidence="1">Uncharacterized protein</fullName>
    </submittedName>
</protein>
<dbReference type="EMBL" id="JAPVOI010000006">
    <property type="protein sequence ID" value="MCZ4093740.1"/>
    <property type="molecule type" value="Genomic_DNA"/>
</dbReference>
<dbReference type="RefSeq" id="WP_269285639.1">
    <property type="nucleotide sequence ID" value="NZ_JAPVOI010000006.1"/>
</dbReference>